<keyword evidence="2" id="KW-1185">Reference proteome</keyword>
<evidence type="ECO:0000313" key="1">
    <source>
        <dbReference type="EMBL" id="KAH7980802.1"/>
    </source>
</evidence>
<accession>A0ACB8E1P6</accession>
<reference evidence="1" key="1">
    <citation type="submission" date="2020-05" db="EMBL/GenBank/DDBJ databases">
        <title>Large-scale comparative analyses of tick genomes elucidate their genetic diversity and vector capacities.</title>
        <authorList>
            <person name="Jia N."/>
            <person name="Wang J."/>
            <person name="Shi W."/>
            <person name="Du L."/>
            <person name="Sun Y."/>
            <person name="Zhan W."/>
            <person name="Jiang J."/>
            <person name="Wang Q."/>
            <person name="Zhang B."/>
            <person name="Ji P."/>
            <person name="Sakyi L.B."/>
            <person name="Cui X."/>
            <person name="Yuan T."/>
            <person name="Jiang B."/>
            <person name="Yang W."/>
            <person name="Lam T.T.-Y."/>
            <person name="Chang Q."/>
            <person name="Ding S."/>
            <person name="Wang X."/>
            <person name="Zhu J."/>
            <person name="Ruan X."/>
            <person name="Zhao L."/>
            <person name="Wei J."/>
            <person name="Que T."/>
            <person name="Du C."/>
            <person name="Cheng J."/>
            <person name="Dai P."/>
            <person name="Han X."/>
            <person name="Huang E."/>
            <person name="Gao Y."/>
            <person name="Liu J."/>
            <person name="Shao H."/>
            <person name="Ye R."/>
            <person name="Li L."/>
            <person name="Wei W."/>
            <person name="Wang X."/>
            <person name="Wang C."/>
            <person name="Yang T."/>
            <person name="Huo Q."/>
            <person name="Li W."/>
            <person name="Guo W."/>
            <person name="Chen H."/>
            <person name="Zhou L."/>
            <person name="Ni X."/>
            <person name="Tian J."/>
            <person name="Zhou Y."/>
            <person name="Sheng Y."/>
            <person name="Liu T."/>
            <person name="Pan Y."/>
            <person name="Xia L."/>
            <person name="Li J."/>
            <person name="Zhao F."/>
            <person name="Cao W."/>
        </authorList>
    </citation>
    <scope>NUCLEOTIDE SEQUENCE</scope>
    <source>
        <strain evidence="1">Dsil-2018</strain>
    </source>
</reference>
<proteinExistence type="predicted"/>
<name>A0ACB8E1P6_DERSI</name>
<protein>
    <submittedName>
        <fullName evidence="1">Uncharacterized protein</fullName>
    </submittedName>
</protein>
<dbReference type="Proteomes" id="UP000821865">
    <property type="component" value="Chromosome 1"/>
</dbReference>
<gene>
    <name evidence="1" type="ORF">HPB49_019329</name>
</gene>
<organism evidence="1 2">
    <name type="scientific">Dermacentor silvarum</name>
    <name type="common">Tick</name>
    <dbReference type="NCBI Taxonomy" id="543639"/>
    <lineage>
        <taxon>Eukaryota</taxon>
        <taxon>Metazoa</taxon>
        <taxon>Ecdysozoa</taxon>
        <taxon>Arthropoda</taxon>
        <taxon>Chelicerata</taxon>
        <taxon>Arachnida</taxon>
        <taxon>Acari</taxon>
        <taxon>Parasitiformes</taxon>
        <taxon>Ixodida</taxon>
        <taxon>Ixodoidea</taxon>
        <taxon>Ixodidae</taxon>
        <taxon>Rhipicephalinae</taxon>
        <taxon>Dermacentor</taxon>
    </lineage>
</organism>
<evidence type="ECO:0000313" key="2">
    <source>
        <dbReference type="Proteomes" id="UP000821865"/>
    </source>
</evidence>
<sequence>MRCQSTARSNRHGDKEVMLKFYGDVMDKKLIEAKELGNKGKVQEALAVIKEDERLKRRRNRLERMLDRKPNEPVKGQKQNICEECQLCIGLDDNEQRVANHSSGRLHNAILDMRRKIAELAAMLEKSQVAGDWSRLEAAQQQSKQSTSRLDLFA</sequence>
<dbReference type="EMBL" id="CM023470">
    <property type="protein sequence ID" value="KAH7980802.1"/>
    <property type="molecule type" value="Genomic_DNA"/>
</dbReference>
<comment type="caution">
    <text evidence="1">The sequence shown here is derived from an EMBL/GenBank/DDBJ whole genome shotgun (WGS) entry which is preliminary data.</text>
</comment>